<reference evidence="1" key="3">
    <citation type="submission" date="2023-05" db="EMBL/GenBank/DDBJ databases">
        <authorList>
            <person name="Smith C.H."/>
        </authorList>
    </citation>
    <scope>NUCLEOTIDE SEQUENCE</scope>
    <source>
        <strain evidence="1">CHS0354</strain>
        <tissue evidence="1">Mantle</tissue>
    </source>
</reference>
<dbReference type="AlphaFoldDB" id="A0AAE0SL64"/>
<name>A0AAE0SL64_9BIVA</name>
<evidence type="ECO:0000313" key="2">
    <source>
        <dbReference type="Proteomes" id="UP001195483"/>
    </source>
</evidence>
<accession>A0AAE0SL64</accession>
<gene>
    <name evidence="1" type="ORF">CHS0354_018663</name>
</gene>
<reference evidence="1" key="2">
    <citation type="journal article" date="2021" name="Genome Biol. Evol.">
        <title>Developing a high-quality reference genome for a parasitic bivalve with doubly uniparental inheritance (Bivalvia: Unionida).</title>
        <authorList>
            <person name="Smith C.H."/>
        </authorList>
    </citation>
    <scope>NUCLEOTIDE SEQUENCE</scope>
    <source>
        <strain evidence="1">CHS0354</strain>
        <tissue evidence="1">Mantle</tissue>
    </source>
</reference>
<organism evidence="1 2">
    <name type="scientific">Potamilus streckersoni</name>
    <dbReference type="NCBI Taxonomy" id="2493646"/>
    <lineage>
        <taxon>Eukaryota</taxon>
        <taxon>Metazoa</taxon>
        <taxon>Spiralia</taxon>
        <taxon>Lophotrochozoa</taxon>
        <taxon>Mollusca</taxon>
        <taxon>Bivalvia</taxon>
        <taxon>Autobranchia</taxon>
        <taxon>Heteroconchia</taxon>
        <taxon>Palaeoheterodonta</taxon>
        <taxon>Unionida</taxon>
        <taxon>Unionoidea</taxon>
        <taxon>Unionidae</taxon>
        <taxon>Ambleminae</taxon>
        <taxon>Lampsilini</taxon>
        <taxon>Potamilus</taxon>
    </lineage>
</organism>
<reference evidence="1" key="1">
    <citation type="journal article" date="2021" name="Genome Biol. Evol.">
        <title>A High-Quality Reference Genome for a Parasitic Bivalve with Doubly Uniparental Inheritance (Bivalvia: Unionida).</title>
        <authorList>
            <person name="Smith C.H."/>
        </authorList>
    </citation>
    <scope>NUCLEOTIDE SEQUENCE</scope>
    <source>
        <strain evidence="1">CHS0354</strain>
    </source>
</reference>
<dbReference type="Proteomes" id="UP001195483">
    <property type="component" value="Unassembled WGS sequence"/>
</dbReference>
<sequence length="62" mass="6997">MYITLYAVRDKVLKQQYVSADFEQSLWKRCENGYETGAGKAAHNPSQHTAVDLNPTLAIIKI</sequence>
<evidence type="ECO:0000313" key="1">
    <source>
        <dbReference type="EMBL" id="KAK3593575.1"/>
    </source>
</evidence>
<protein>
    <submittedName>
        <fullName evidence="1">Uncharacterized protein</fullName>
    </submittedName>
</protein>
<dbReference type="EMBL" id="JAEAOA010001146">
    <property type="protein sequence ID" value="KAK3593575.1"/>
    <property type="molecule type" value="Genomic_DNA"/>
</dbReference>
<proteinExistence type="predicted"/>
<comment type="caution">
    <text evidence="1">The sequence shown here is derived from an EMBL/GenBank/DDBJ whole genome shotgun (WGS) entry which is preliminary data.</text>
</comment>
<keyword evidence="2" id="KW-1185">Reference proteome</keyword>